<dbReference type="AlphaFoldDB" id="A0A0A7GCX5"/>
<gene>
    <name evidence="1" type="ORF">GACE_0825</name>
</gene>
<dbReference type="RefSeq" id="WP_048091408.1">
    <property type="nucleotide sequence ID" value="NZ_CP009552.1"/>
</dbReference>
<dbReference type="KEGG" id="gac:GACE_0825"/>
<protein>
    <recommendedName>
        <fullName evidence="3">KaiC-like domain-containing protein</fullName>
    </recommendedName>
</protein>
<accession>A0A0A7GCX5</accession>
<evidence type="ECO:0008006" key="3">
    <source>
        <dbReference type="Google" id="ProtNLM"/>
    </source>
</evidence>
<reference evidence="1 2" key="1">
    <citation type="journal article" date="2015" name="Appl. Environ. Microbiol.">
        <title>The Geoglobus acetivorans genome: Fe(III) reduction, acetate utilization, autotrophic growth, and degradation of aromatic compounds in a hyperthermophilic archaeon.</title>
        <authorList>
            <person name="Mardanov A.V."/>
            <person name="Slododkina G.B."/>
            <person name="Slobodkin A.I."/>
            <person name="Beletsky A.V."/>
            <person name="Gavrilov S.N."/>
            <person name="Kublanov I.V."/>
            <person name="Bonch-Osmolovskaya E.A."/>
            <person name="Skryabin K.G."/>
            <person name="Ravin N.V."/>
        </authorList>
    </citation>
    <scope>NUCLEOTIDE SEQUENCE [LARGE SCALE GENOMIC DNA]</scope>
    <source>
        <strain evidence="1 2">SBH6</strain>
    </source>
</reference>
<dbReference type="Proteomes" id="UP000030624">
    <property type="component" value="Chromosome"/>
</dbReference>
<evidence type="ECO:0000313" key="1">
    <source>
        <dbReference type="EMBL" id="AIY89874.1"/>
    </source>
</evidence>
<sequence length="218" mass="24729">MSLNEIIPSQSSEFVELLVSSNLNFIVFYENIYPAKAILGKIMEKSDDRITILAISNPTLRALKFNMGFLNMQEDRVRIICLNSTGMSDAHLTYRYDQLDDLTEYIKKLDGTLIVLGRGLLDVATNESSKRFMLKLTDEAPEGLRIIAFTSYNAYTKTDIAQFSGMFDVALHVKKQEDIFTFGEEIYELHVIQSVVPSIKPGTSTFKVGEEMKIMNEK</sequence>
<name>A0A0A7GCX5_GEOAI</name>
<evidence type="ECO:0000313" key="2">
    <source>
        <dbReference type="Proteomes" id="UP000030624"/>
    </source>
</evidence>
<dbReference type="EMBL" id="CP009552">
    <property type="protein sequence ID" value="AIY89874.1"/>
    <property type="molecule type" value="Genomic_DNA"/>
</dbReference>
<proteinExistence type="predicted"/>
<dbReference type="HOGENOM" id="CLU_1291999_0_0_2"/>
<organism evidence="1 2">
    <name type="scientific">Geoglobus acetivorans</name>
    <dbReference type="NCBI Taxonomy" id="565033"/>
    <lineage>
        <taxon>Archaea</taxon>
        <taxon>Methanobacteriati</taxon>
        <taxon>Methanobacteriota</taxon>
        <taxon>Archaeoglobi</taxon>
        <taxon>Archaeoglobales</taxon>
        <taxon>Archaeoglobaceae</taxon>
        <taxon>Geoglobus</taxon>
    </lineage>
</organism>
<dbReference type="GeneID" id="24797421"/>